<dbReference type="Gene3D" id="3.40.30.10">
    <property type="entry name" value="Glutaredoxin"/>
    <property type="match status" value="1"/>
</dbReference>
<comment type="caution">
    <text evidence="8">The sequence shown here is derived from an EMBL/GenBank/DDBJ whole genome shotgun (WGS) entry which is preliminary data.</text>
</comment>
<keyword evidence="5" id="KW-0676">Redox-active center</keyword>
<dbReference type="InterPro" id="IPR012336">
    <property type="entry name" value="Thioredoxin-like_fold"/>
</dbReference>
<keyword evidence="3" id="KW-0560">Oxidoreductase</keyword>
<keyword evidence="2" id="KW-0732">Signal</keyword>
<dbReference type="PANTHER" id="PTHR13887:SF14">
    <property type="entry name" value="DISULFIDE BOND FORMATION PROTEIN D"/>
    <property type="match status" value="1"/>
</dbReference>
<comment type="similarity">
    <text evidence="1">Belongs to the thioredoxin family. DsbA subfamily.</text>
</comment>
<evidence type="ECO:0000256" key="4">
    <source>
        <dbReference type="ARBA" id="ARBA00023157"/>
    </source>
</evidence>
<feature type="transmembrane region" description="Helical" evidence="6">
    <location>
        <begin position="6"/>
        <end position="27"/>
    </location>
</feature>
<evidence type="ECO:0000256" key="6">
    <source>
        <dbReference type="SAM" id="Phobius"/>
    </source>
</evidence>
<evidence type="ECO:0000256" key="2">
    <source>
        <dbReference type="ARBA" id="ARBA00022729"/>
    </source>
</evidence>
<dbReference type="AlphaFoldDB" id="A0A2H0RHS7"/>
<feature type="domain" description="Thioredoxin-like fold" evidence="7">
    <location>
        <begin position="63"/>
        <end position="208"/>
    </location>
</feature>
<gene>
    <name evidence="8" type="ORF">COV08_01390</name>
</gene>
<keyword evidence="6" id="KW-0472">Membrane</keyword>
<accession>A0A2H0RHS7</accession>
<keyword evidence="6" id="KW-0812">Transmembrane</keyword>
<protein>
    <recommendedName>
        <fullName evidence="7">Thioredoxin-like fold domain-containing protein</fullName>
    </recommendedName>
</protein>
<proteinExistence type="inferred from homology"/>
<organism evidence="8 9">
    <name type="scientific">Candidatus Vogelbacteria bacterium CG10_big_fil_rev_8_21_14_0_10_49_38</name>
    <dbReference type="NCBI Taxonomy" id="1975043"/>
    <lineage>
        <taxon>Bacteria</taxon>
        <taxon>Candidatus Vogeliibacteriota</taxon>
    </lineage>
</organism>
<evidence type="ECO:0000256" key="5">
    <source>
        <dbReference type="ARBA" id="ARBA00023284"/>
    </source>
</evidence>
<evidence type="ECO:0000256" key="3">
    <source>
        <dbReference type="ARBA" id="ARBA00023002"/>
    </source>
</evidence>
<dbReference type="InterPro" id="IPR036249">
    <property type="entry name" value="Thioredoxin-like_sf"/>
</dbReference>
<evidence type="ECO:0000256" key="1">
    <source>
        <dbReference type="ARBA" id="ARBA00005791"/>
    </source>
</evidence>
<dbReference type="Pfam" id="PF13462">
    <property type="entry name" value="Thioredoxin_4"/>
    <property type="match status" value="1"/>
</dbReference>
<evidence type="ECO:0000313" key="9">
    <source>
        <dbReference type="Proteomes" id="UP000230431"/>
    </source>
</evidence>
<reference evidence="8 9" key="1">
    <citation type="submission" date="2017-09" db="EMBL/GenBank/DDBJ databases">
        <title>Depth-based differentiation of microbial function through sediment-hosted aquifers and enrichment of novel symbionts in the deep terrestrial subsurface.</title>
        <authorList>
            <person name="Probst A.J."/>
            <person name="Ladd B."/>
            <person name="Jarett J.K."/>
            <person name="Geller-Mcgrath D.E."/>
            <person name="Sieber C.M."/>
            <person name="Emerson J.B."/>
            <person name="Anantharaman K."/>
            <person name="Thomas B.C."/>
            <person name="Malmstrom R."/>
            <person name="Stieglmeier M."/>
            <person name="Klingl A."/>
            <person name="Woyke T."/>
            <person name="Ryan C.M."/>
            <person name="Banfield J.F."/>
        </authorList>
    </citation>
    <scope>NUCLEOTIDE SEQUENCE [LARGE SCALE GENOMIC DNA]</scope>
    <source>
        <strain evidence="8">CG10_big_fil_rev_8_21_14_0_10_49_38</strain>
    </source>
</reference>
<dbReference type="Proteomes" id="UP000230431">
    <property type="component" value="Unassembled WGS sequence"/>
</dbReference>
<evidence type="ECO:0000313" key="8">
    <source>
        <dbReference type="EMBL" id="PIR46053.1"/>
    </source>
</evidence>
<keyword evidence="6" id="KW-1133">Transmembrane helix</keyword>
<sequence>MSENKSSLIVPIAIIICLLLIAGAVYFKDKAPKQELPVGVDLSQTLPLAEQINLGTFRPVDNTDKLFGETGAPIKLVVYTDLECPACKYFHQQIKLIEPRYITSGQVALVYREFPLDSIHSKVRTEFLASECVREIGGTDKYWQFVDRIFEITPSNNGLDLSQLAETAKELKIDSKSYEACVESEKYAEAIQQSLDEVIALGGRGTPFWLIVTKDQVTPVYGAVDAARLSAAFDLLLAAETEVEIEATSTEAATETEETTVTAGN</sequence>
<dbReference type="PANTHER" id="PTHR13887">
    <property type="entry name" value="GLUTATHIONE S-TRANSFERASE KAPPA"/>
    <property type="match status" value="1"/>
</dbReference>
<name>A0A2H0RHS7_9BACT</name>
<keyword evidence="4" id="KW-1015">Disulfide bond</keyword>
<evidence type="ECO:0000259" key="7">
    <source>
        <dbReference type="Pfam" id="PF13462"/>
    </source>
</evidence>
<dbReference type="GO" id="GO:0016491">
    <property type="term" value="F:oxidoreductase activity"/>
    <property type="evidence" value="ECO:0007669"/>
    <property type="project" value="UniProtKB-KW"/>
</dbReference>
<dbReference type="EMBL" id="PCYK01000012">
    <property type="protein sequence ID" value="PIR46053.1"/>
    <property type="molecule type" value="Genomic_DNA"/>
</dbReference>
<dbReference type="SUPFAM" id="SSF52833">
    <property type="entry name" value="Thioredoxin-like"/>
    <property type="match status" value="1"/>
</dbReference>